<feature type="compositionally biased region" description="Basic and acidic residues" evidence="1">
    <location>
        <begin position="24"/>
        <end position="54"/>
    </location>
</feature>
<reference evidence="2 4" key="2">
    <citation type="journal article" date="2014" name="BMC Genomics">
        <title>An improved genome release (version Mt4.0) for the model legume Medicago truncatula.</title>
        <authorList>
            <person name="Tang H."/>
            <person name="Krishnakumar V."/>
            <person name="Bidwell S."/>
            <person name="Rosen B."/>
            <person name="Chan A."/>
            <person name="Zhou S."/>
            <person name="Gentzbittel L."/>
            <person name="Childs K.L."/>
            <person name="Yandell M."/>
            <person name="Gundlach H."/>
            <person name="Mayer K.F."/>
            <person name="Schwartz D.C."/>
            <person name="Town C.D."/>
        </authorList>
    </citation>
    <scope>GENOME REANNOTATION</scope>
    <source>
        <strain evidence="3 4">cv. Jemalong A17</strain>
    </source>
</reference>
<accession>G7KL38</accession>
<organism evidence="2 4">
    <name type="scientific">Medicago truncatula</name>
    <name type="common">Barrel medic</name>
    <name type="synonym">Medicago tribuloides</name>
    <dbReference type="NCBI Taxonomy" id="3880"/>
    <lineage>
        <taxon>Eukaryota</taxon>
        <taxon>Viridiplantae</taxon>
        <taxon>Streptophyta</taxon>
        <taxon>Embryophyta</taxon>
        <taxon>Tracheophyta</taxon>
        <taxon>Spermatophyta</taxon>
        <taxon>Magnoliopsida</taxon>
        <taxon>eudicotyledons</taxon>
        <taxon>Gunneridae</taxon>
        <taxon>Pentapetalae</taxon>
        <taxon>rosids</taxon>
        <taxon>fabids</taxon>
        <taxon>Fabales</taxon>
        <taxon>Fabaceae</taxon>
        <taxon>Papilionoideae</taxon>
        <taxon>50 kb inversion clade</taxon>
        <taxon>NPAAA clade</taxon>
        <taxon>Hologalegina</taxon>
        <taxon>IRL clade</taxon>
        <taxon>Trifolieae</taxon>
        <taxon>Medicago</taxon>
    </lineage>
</organism>
<keyword evidence="4" id="KW-1185">Reference proteome</keyword>
<evidence type="ECO:0000256" key="1">
    <source>
        <dbReference type="SAM" id="MobiDB-lite"/>
    </source>
</evidence>
<dbReference type="EnsemblPlants" id="AES75617">
    <property type="protein sequence ID" value="AES75617"/>
    <property type="gene ID" value="MTR_6g052040"/>
</dbReference>
<evidence type="ECO:0000313" key="2">
    <source>
        <dbReference type="EMBL" id="AES75617.1"/>
    </source>
</evidence>
<name>G7KL38_MEDTR</name>
<gene>
    <name evidence="2" type="ordered locus">MTR_6g052040</name>
</gene>
<protein>
    <submittedName>
        <fullName evidence="2 3">Uncharacterized protein</fullName>
    </submittedName>
</protein>
<dbReference type="PaxDb" id="3880-AES75617"/>
<reference evidence="3" key="3">
    <citation type="submission" date="2015-04" db="UniProtKB">
        <authorList>
            <consortium name="EnsemblPlants"/>
        </authorList>
    </citation>
    <scope>IDENTIFICATION</scope>
    <source>
        <strain evidence="3">cv. Jemalong A17</strain>
    </source>
</reference>
<dbReference type="Proteomes" id="UP000002051">
    <property type="component" value="Chromosome 6"/>
</dbReference>
<dbReference type="EMBL" id="CM001222">
    <property type="protein sequence ID" value="AES75617.1"/>
    <property type="molecule type" value="Genomic_DNA"/>
</dbReference>
<sequence length="71" mass="8194">MPPGTPRRSTRIIEKAKAAALVEHQSEPPKKQRVEGSEVVQTKDEEKVGKPAKEMKKRWWNRDWKLGQSSK</sequence>
<dbReference type="HOGENOM" id="CLU_2743850_0_0_1"/>
<reference evidence="2 4" key="1">
    <citation type="journal article" date="2011" name="Nature">
        <title>The Medicago genome provides insight into the evolution of rhizobial symbioses.</title>
        <authorList>
            <person name="Young N.D."/>
            <person name="Debelle F."/>
            <person name="Oldroyd G.E."/>
            <person name="Geurts R."/>
            <person name="Cannon S.B."/>
            <person name="Udvardi M.K."/>
            <person name="Benedito V.A."/>
            <person name="Mayer K.F."/>
            <person name="Gouzy J."/>
            <person name="Schoof H."/>
            <person name="Van de Peer Y."/>
            <person name="Proost S."/>
            <person name="Cook D.R."/>
            <person name="Meyers B.C."/>
            <person name="Spannagl M."/>
            <person name="Cheung F."/>
            <person name="De Mita S."/>
            <person name="Krishnakumar V."/>
            <person name="Gundlach H."/>
            <person name="Zhou S."/>
            <person name="Mudge J."/>
            <person name="Bharti A.K."/>
            <person name="Murray J.D."/>
            <person name="Naoumkina M.A."/>
            <person name="Rosen B."/>
            <person name="Silverstein K.A."/>
            <person name="Tang H."/>
            <person name="Rombauts S."/>
            <person name="Zhao P.X."/>
            <person name="Zhou P."/>
            <person name="Barbe V."/>
            <person name="Bardou P."/>
            <person name="Bechner M."/>
            <person name="Bellec A."/>
            <person name="Berger A."/>
            <person name="Berges H."/>
            <person name="Bidwell S."/>
            <person name="Bisseling T."/>
            <person name="Choisne N."/>
            <person name="Couloux A."/>
            <person name="Denny R."/>
            <person name="Deshpande S."/>
            <person name="Dai X."/>
            <person name="Doyle J.J."/>
            <person name="Dudez A.M."/>
            <person name="Farmer A.D."/>
            <person name="Fouteau S."/>
            <person name="Franken C."/>
            <person name="Gibelin C."/>
            <person name="Gish J."/>
            <person name="Goldstein S."/>
            <person name="Gonzalez A.J."/>
            <person name="Green P.J."/>
            <person name="Hallab A."/>
            <person name="Hartog M."/>
            <person name="Hua A."/>
            <person name="Humphray S.J."/>
            <person name="Jeong D.H."/>
            <person name="Jing Y."/>
            <person name="Jocker A."/>
            <person name="Kenton S.M."/>
            <person name="Kim D.J."/>
            <person name="Klee K."/>
            <person name="Lai H."/>
            <person name="Lang C."/>
            <person name="Lin S."/>
            <person name="Macmil S.L."/>
            <person name="Magdelenat G."/>
            <person name="Matthews L."/>
            <person name="McCorrison J."/>
            <person name="Monaghan E.L."/>
            <person name="Mun J.H."/>
            <person name="Najar F.Z."/>
            <person name="Nicholson C."/>
            <person name="Noirot C."/>
            <person name="O'Bleness M."/>
            <person name="Paule C.R."/>
            <person name="Poulain J."/>
            <person name="Prion F."/>
            <person name="Qin B."/>
            <person name="Qu C."/>
            <person name="Retzel E.F."/>
            <person name="Riddle C."/>
            <person name="Sallet E."/>
            <person name="Samain S."/>
            <person name="Samson N."/>
            <person name="Sanders I."/>
            <person name="Saurat O."/>
            <person name="Scarpelli C."/>
            <person name="Schiex T."/>
            <person name="Segurens B."/>
            <person name="Severin A.J."/>
            <person name="Sherrier D.J."/>
            <person name="Shi R."/>
            <person name="Sims S."/>
            <person name="Singer S.R."/>
            <person name="Sinharoy S."/>
            <person name="Sterck L."/>
            <person name="Viollet A."/>
            <person name="Wang B.B."/>
            <person name="Wang K."/>
            <person name="Wang M."/>
            <person name="Wang X."/>
            <person name="Warfsmann J."/>
            <person name="Weissenbach J."/>
            <person name="White D.D."/>
            <person name="White J.D."/>
            <person name="Wiley G.B."/>
            <person name="Wincker P."/>
            <person name="Xing Y."/>
            <person name="Yang L."/>
            <person name="Yao Z."/>
            <person name="Ying F."/>
            <person name="Zhai J."/>
            <person name="Zhou L."/>
            <person name="Zuber A."/>
            <person name="Denarie J."/>
            <person name="Dixon R.A."/>
            <person name="May G.D."/>
            <person name="Schwartz D.C."/>
            <person name="Rogers J."/>
            <person name="Quetier F."/>
            <person name="Town C.D."/>
            <person name="Roe B.A."/>
        </authorList>
    </citation>
    <scope>NUCLEOTIDE SEQUENCE [LARGE SCALE GENOMIC DNA]</scope>
    <source>
        <strain evidence="2">A17</strain>
        <strain evidence="3 4">cv. Jemalong A17</strain>
    </source>
</reference>
<dbReference type="AlphaFoldDB" id="G7KL38"/>
<feature type="region of interest" description="Disordered" evidence="1">
    <location>
        <begin position="20"/>
        <end position="55"/>
    </location>
</feature>
<evidence type="ECO:0000313" key="3">
    <source>
        <dbReference type="EnsemblPlants" id="AES75617"/>
    </source>
</evidence>
<evidence type="ECO:0000313" key="4">
    <source>
        <dbReference type="Proteomes" id="UP000002051"/>
    </source>
</evidence>
<proteinExistence type="predicted"/>